<evidence type="ECO:0000313" key="3">
    <source>
        <dbReference type="Proteomes" id="UP000076512"/>
    </source>
</evidence>
<keyword evidence="3" id="KW-1185">Reference proteome</keyword>
<feature type="domain" description="HTH cro/C1-type" evidence="1">
    <location>
        <begin position="17"/>
        <end position="72"/>
    </location>
</feature>
<dbReference type="Gene3D" id="1.10.260.40">
    <property type="entry name" value="lambda repressor-like DNA-binding domains"/>
    <property type="match status" value="1"/>
</dbReference>
<dbReference type="Pfam" id="PF17765">
    <property type="entry name" value="MLTR_LBD"/>
    <property type="match status" value="1"/>
</dbReference>
<dbReference type="InterPro" id="IPR001387">
    <property type="entry name" value="Cro/C1-type_HTH"/>
</dbReference>
<reference evidence="2 3" key="1">
    <citation type="submission" date="2016-04" db="EMBL/GenBank/DDBJ databases">
        <authorList>
            <person name="Evans L.H."/>
            <person name="Alamgir A."/>
            <person name="Owens N."/>
            <person name="Weber N.D."/>
            <person name="Virtaneva K."/>
            <person name="Barbian K."/>
            <person name="Babar A."/>
            <person name="Rosenke K."/>
        </authorList>
    </citation>
    <scope>NUCLEOTIDE SEQUENCE [LARGE SCALE GENOMIC DNA]</scope>
    <source>
        <strain evidence="2 3">IFM 0406</strain>
    </source>
</reference>
<dbReference type="PROSITE" id="PS50943">
    <property type="entry name" value="HTH_CROC1"/>
    <property type="match status" value="1"/>
</dbReference>
<evidence type="ECO:0000259" key="1">
    <source>
        <dbReference type="PROSITE" id="PS50943"/>
    </source>
</evidence>
<dbReference type="GO" id="GO:0003677">
    <property type="term" value="F:DNA binding"/>
    <property type="evidence" value="ECO:0007669"/>
    <property type="project" value="InterPro"/>
</dbReference>
<dbReference type="Proteomes" id="UP000076512">
    <property type="component" value="Unassembled WGS sequence"/>
</dbReference>
<dbReference type="InterPro" id="IPR010982">
    <property type="entry name" value="Lambda_DNA-bd_dom_sf"/>
</dbReference>
<dbReference type="InterPro" id="IPR041413">
    <property type="entry name" value="MLTR_LBD"/>
</dbReference>
<protein>
    <recommendedName>
        <fullName evidence="1">HTH cro/C1-type domain-containing protein</fullName>
    </recommendedName>
</protein>
<dbReference type="Gene3D" id="3.30.450.180">
    <property type="match status" value="1"/>
</dbReference>
<comment type="caution">
    <text evidence="2">The sequence shown here is derived from an EMBL/GenBank/DDBJ whole genome shotgun (WGS) entry which is preliminary data.</text>
</comment>
<evidence type="ECO:0000313" key="2">
    <source>
        <dbReference type="EMBL" id="KZM71122.1"/>
    </source>
</evidence>
<dbReference type="SMART" id="SM00530">
    <property type="entry name" value="HTH_XRE"/>
    <property type="match status" value="1"/>
</dbReference>
<dbReference type="CDD" id="cd00093">
    <property type="entry name" value="HTH_XRE"/>
    <property type="match status" value="1"/>
</dbReference>
<dbReference type="OrthoDB" id="461984at2"/>
<proteinExistence type="predicted"/>
<dbReference type="EMBL" id="LWGR01000013">
    <property type="protein sequence ID" value="KZM71122.1"/>
    <property type="molecule type" value="Genomic_DNA"/>
</dbReference>
<gene>
    <name evidence="2" type="ORF">AWN90_42175</name>
</gene>
<organism evidence="2 3">
    <name type="scientific">Nocardia terpenica</name>
    <dbReference type="NCBI Taxonomy" id="455432"/>
    <lineage>
        <taxon>Bacteria</taxon>
        <taxon>Bacillati</taxon>
        <taxon>Actinomycetota</taxon>
        <taxon>Actinomycetes</taxon>
        <taxon>Mycobacteriales</taxon>
        <taxon>Nocardiaceae</taxon>
        <taxon>Nocardia</taxon>
    </lineage>
</organism>
<dbReference type="AlphaFoldDB" id="A0A164K7R4"/>
<dbReference type="Pfam" id="PF13560">
    <property type="entry name" value="HTH_31"/>
    <property type="match status" value="1"/>
</dbReference>
<sequence>MAKQEKMTGLPTLGEFVAALRIRKSLTQEELARRTNFSVTTLRNIEQDQVDRLSKTMLIRLVDALAPTPDEHIHLLVLSGHYQSHREPVSEELALMMLSTFTDATMAAYFIGWSVARTRAGVPMATPAFDRLWPGASEAKSFVHWWFTDEAKLRSPDWEPDVRDLVGHVRHVASSPQFRPEVAEILDDLGGNPEFRSFWNSGYLCTTWPSKPKRRVWIPEPGNEREVTVVEQLLVWPLTKNITHSLHVGVIQEALETPVPSWRDFP</sequence>
<dbReference type="PANTHER" id="PTHR35010">
    <property type="entry name" value="BLL4672 PROTEIN-RELATED"/>
    <property type="match status" value="1"/>
</dbReference>
<dbReference type="RefSeq" id="WP_067595357.1">
    <property type="nucleotide sequence ID" value="NZ_JABMCZ010000003.1"/>
</dbReference>
<accession>A0A164K7R4</accession>
<name>A0A164K7R4_9NOCA</name>
<dbReference type="SUPFAM" id="SSF47413">
    <property type="entry name" value="lambda repressor-like DNA-binding domains"/>
    <property type="match status" value="1"/>
</dbReference>